<dbReference type="EMBL" id="QFPP01000190">
    <property type="protein sequence ID" value="PZQ73362.1"/>
    <property type="molecule type" value="Genomic_DNA"/>
</dbReference>
<dbReference type="SMART" id="SM01008">
    <property type="entry name" value="Ald_Xan_dh_C"/>
    <property type="match status" value="1"/>
</dbReference>
<dbReference type="PANTHER" id="PTHR45444:SF3">
    <property type="entry name" value="XANTHINE DEHYDROGENASE"/>
    <property type="match status" value="1"/>
</dbReference>
<dbReference type="InterPro" id="IPR036856">
    <property type="entry name" value="Ald_Oxase/Xan_DH_a/b_sf"/>
</dbReference>
<accession>A0A2W5Q775</accession>
<evidence type="ECO:0000313" key="3">
    <source>
        <dbReference type="Proteomes" id="UP000249135"/>
    </source>
</evidence>
<dbReference type="Pfam" id="PF01315">
    <property type="entry name" value="Ald_Xan_dh_C"/>
    <property type="match status" value="1"/>
</dbReference>
<dbReference type="SUPFAM" id="SSF54665">
    <property type="entry name" value="CO dehydrogenase molybdoprotein N-domain-like"/>
    <property type="match status" value="1"/>
</dbReference>
<evidence type="ECO:0000259" key="1">
    <source>
        <dbReference type="SMART" id="SM01008"/>
    </source>
</evidence>
<dbReference type="PANTHER" id="PTHR45444">
    <property type="entry name" value="XANTHINE DEHYDROGENASE"/>
    <property type="match status" value="1"/>
</dbReference>
<dbReference type="Gene3D" id="3.90.1170.50">
    <property type="entry name" value="Aldehyde oxidase/xanthine dehydrogenase, a/b hammerhead"/>
    <property type="match status" value="1"/>
</dbReference>
<proteinExistence type="predicted"/>
<protein>
    <submittedName>
        <fullName evidence="2">Xanthine dehydrogenase molybdopterin binding subunit</fullName>
    </submittedName>
</protein>
<organism evidence="2 3">
    <name type="scientific">Variovorax paradoxus</name>
    <dbReference type="NCBI Taxonomy" id="34073"/>
    <lineage>
        <taxon>Bacteria</taxon>
        <taxon>Pseudomonadati</taxon>
        <taxon>Pseudomonadota</taxon>
        <taxon>Betaproteobacteria</taxon>
        <taxon>Burkholderiales</taxon>
        <taxon>Comamonadaceae</taxon>
        <taxon>Variovorax</taxon>
    </lineage>
</organism>
<name>A0A2W5Q775_VARPD</name>
<dbReference type="GO" id="GO:0005506">
    <property type="term" value="F:iron ion binding"/>
    <property type="evidence" value="ECO:0007669"/>
    <property type="project" value="InterPro"/>
</dbReference>
<dbReference type="InterPro" id="IPR000674">
    <property type="entry name" value="Ald_Oxase/Xan_DH_a/b"/>
</dbReference>
<dbReference type="Proteomes" id="UP000249135">
    <property type="component" value="Unassembled WGS sequence"/>
</dbReference>
<dbReference type="InterPro" id="IPR016208">
    <property type="entry name" value="Ald_Oxase/xanthine_DH-like"/>
</dbReference>
<evidence type="ECO:0000313" key="2">
    <source>
        <dbReference type="EMBL" id="PZQ73362.1"/>
    </source>
</evidence>
<feature type="non-terminal residue" evidence="2">
    <location>
        <position position="133"/>
    </location>
</feature>
<sequence length="133" mass="13608">MNKPIDPALLQPAHAFADYLANTAARIDTDAEARALAQGARVGISRPHESAQLHVAGEATYTDDLPELAGTLHCALGLSPVAAGRLTGLALDAIRAMPGVVDVITAADVPGANDCGSIVHDDPLLCPVGPQED</sequence>
<feature type="domain" description="Aldehyde oxidase/xanthine dehydrogenase a/b hammerhead" evidence="1">
    <location>
        <begin position="56"/>
        <end position="130"/>
    </location>
</feature>
<reference evidence="2 3" key="1">
    <citation type="submission" date="2017-08" db="EMBL/GenBank/DDBJ databases">
        <title>Infants hospitalized years apart are colonized by the same room-sourced microbial strains.</title>
        <authorList>
            <person name="Brooks B."/>
            <person name="Olm M.R."/>
            <person name="Firek B.A."/>
            <person name="Baker R."/>
            <person name="Thomas B.C."/>
            <person name="Morowitz M.J."/>
            <person name="Banfield J.F."/>
        </authorList>
    </citation>
    <scope>NUCLEOTIDE SEQUENCE [LARGE SCALE GENOMIC DNA]</scope>
    <source>
        <strain evidence="2">S2_005_003_R2_41</strain>
    </source>
</reference>
<gene>
    <name evidence="2" type="ORF">DI563_15045</name>
</gene>
<dbReference type="GO" id="GO:0016491">
    <property type="term" value="F:oxidoreductase activity"/>
    <property type="evidence" value="ECO:0007669"/>
    <property type="project" value="InterPro"/>
</dbReference>
<dbReference type="AlphaFoldDB" id="A0A2W5Q775"/>
<comment type="caution">
    <text evidence="2">The sequence shown here is derived from an EMBL/GenBank/DDBJ whole genome shotgun (WGS) entry which is preliminary data.</text>
</comment>